<sequence length="239" mass="26968">MLKSILCCSITFSARFINAVLDEVVRLGDSYNGNFKKANWNRIVRAFNDGLLTGQTRDRKQLQSKIAELKKKYRTYAAMKANSGFGWDPTTGMPTAPDSVWDDLIAVYPQAKEFKSRPLFMYHELDIIMSRTAATGAFAVYDEHIISLARPAPSSLSGLSNDSGDEVLDTSKADSLPARTKQLKSKDMFTDEVPVHQRFRFIKLLATQPNAATMFYGMDDESRRYMVEQYLLTDNSDSD</sequence>
<keyword evidence="5" id="KW-1185">Reference proteome</keyword>
<dbReference type="OrthoDB" id="114297at2759"/>
<evidence type="ECO:0000256" key="2">
    <source>
        <dbReference type="SAM" id="MobiDB-lite"/>
    </source>
</evidence>
<protein>
    <recommendedName>
        <fullName evidence="3">Myb/SANT-like domain-containing protein</fullName>
    </recommendedName>
</protein>
<dbReference type="InterPro" id="IPR045026">
    <property type="entry name" value="LIMYB"/>
</dbReference>
<dbReference type="RefSeq" id="XP_002998664.1">
    <property type="nucleotide sequence ID" value="XM_002998618.1"/>
</dbReference>
<dbReference type="KEGG" id="pif:PITG_06571"/>
<dbReference type="InParanoid" id="D0N559"/>
<dbReference type="Proteomes" id="UP000006643">
    <property type="component" value="Unassembled WGS sequence"/>
</dbReference>
<name>D0N559_PHYIT</name>
<gene>
    <name evidence="4" type="ORF">PITG_06571</name>
</gene>
<dbReference type="EMBL" id="DS028125">
    <property type="protein sequence ID" value="EEY70017.1"/>
    <property type="molecule type" value="Genomic_DNA"/>
</dbReference>
<organism evidence="4 5">
    <name type="scientific">Phytophthora infestans (strain T30-4)</name>
    <name type="common">Potato late blight agent</name>
    <dbReference type="NCBI Taxonomy" id="403677"/>
    <lineage>
        <taxon>Eukaryota</taxon>
        <taxon>Sar</taxon>
        <taxon>Stramenopiles</taxon>
        <taxon>Oomycota</taxon>
        <taxon>Peronosporomycetes</taxon>
        <taxon>Peronosporales</taxon>
        <taxon>Peronosporaceae</taxon>
        <taxon>Phytophthora</taxon>
    </lineage>
</organism>
<feature type="region of interest" description="Disordered" evidence="2">
    <location>
        <begin position="154"/>
        <end position="175"/>
    </location>
</feature>
<accession>D0N559</accession>
<dbReference type="GeneID" id="9471847"/>
<dbReference type="HOGENOM" id="CLU_1163084_0_0_1"/>
<dbReference type="VEuPathDB" id="FungiDB:PITG_06571"/>
<evidence type="ECO:0000256" key="1">
    <source>
        <dbReference type="SAM" id="Coils"/>
    </source>
</evidence>
<evidence type="ECO:0000313" key="5">
    <source>
        <dbReference type="Proteomes" id="UP000006643"/>
    </source>
</evidence>
<dbReference type="InterPro" id="IPR024752">
    <property type="entry name" value="Myb/SANT-like_dom"/>
</dbReference>
<dbReference type="AlphaFoldDB" id="D0N559"/>
<feature type="coiled-coil region" evidence="1">
    <location>
        <begin position="52"/>
        <end position="79"/>
    </location>
</feature>
<dbReference type="PANTHER" id="PTHR47584">
    <property type="match status" value="1"/>
</dbReference>
<dbReference type="PANTHER" id="PTHR47584:SF14">
    <property type="entry name" value="L10-INTERACTING MYB DOMAIN-CONTAINING PROTEIN-LIKE"/>
    <property type="match status" value="1"/>
</dbReference>
<evidence type="ECO:0000259" key="3">
    <source>
        <dbReference type="Pfam" id="PF12776"/>
    </source>
</evidence>
<dbReference type="Pfam" id="PF12776">
    <property type="entry name" value="Myb_DNA-bind_3"/>
    <property type="match status" value="1"/>
</dbReference>
<evidence type="ECO:0000313" key="4">
    <source>
        <dbReference type="EMBL" id="EEY70017.1"/>
    </source>
</evidence>
<feature type="domain" description="Myb/SANT-like" evidence="3">
    <location>
        <begin position="16"/>
        <end position="103"/>
    </location>
</feature>
<reference evidence="5" key="1">
    <citation type="journal article" date="2009" name="Nature">
        <title>Genome sequence and analysis of the Irish potato famine pathogen Phytophthora infestans.</title>
        <authorList>
            <consortium name="The Broad Institute Genome Sequencing Platform"/>
            <person name="Haas B.J."/>
            <person name="Kamoun S."/>
            <person name="Zody M.C."/>
            <person name="Jiang R.H."/>
            <person name="Handsaker R.E."/>
            <person name="Cano L.M."/>
            <person name="Grabherr M."/>
            <person name="Kodira C.D."/>
            <person name="Raffaele S."/>
            <person name="Torto-Alalibo T."/>
            <person name="Bozkurt T.O."/>
            <person name="Ah-Fong A.M."/>
            <person name="Alvarado L."/>
            <person name="Anderson V.L."/>
            <person name="Armstrong M.R."/>
            <person name="Avrova A."/>
            <person name="Baxter L."/>
            <person name="Beynon J."/>
            <person name="Boevink P.C."/>
            <person name="Bollmann S.R."/>
            <person name="Bos J.I."/>
            <person name="Bulone V."/>
            <person name="Cai G."/>
            <person name="Cakir C."/>
            <person name="Carrington J.C."/>
            <person name="Chawner M."/>
            <person name="Conti L."/>
            <person name="Costanzo S."/>
            <person name="Ewan R."/>
            <person name="Fahlgren N."/>
            <person name="Fischbach M.A."/>
            <person name="Fugelstad J."/>
            <person name="Gilroy E.M."/>
            <person name="Gnerre S."/>
            <person name="Green P.J."/>
            <person name="Grenville-Briggs L.J."/>
            <person name="Griffith J."/>
            <person name="Grunwald N.J."/>
            <person name="Horn K."/>
            <person name="Horner N.R."/>
            <person name="Hu C.H."/>
            <person name="Huitema E."/>
            <person name="Jeong D.H."/>
            <person name="Jones A.M."/>
            <person name="Jones J.D."/>
            <person name="Jones R.W."/>
            <person name="Karlsson E.K."/>
            <person name="Kunjeti S.G."/>
            <person name="Lamour K."/>
            <person name="Liu Z."/>
            <person name="Ma L."/>
            <person name="Maclean D."/>
            <person name="Chibucos M.C."/>
            <person name="McDonald H."/>
            <person name="McWalters J."/>
            <person name="Meijer H.J."/>
            <person name="Morgan W."/>
            <person name="Morris P.F."/>
            <person name="Munro C.A."/>
            <person name="O'Neill K."/>
            <person name="Ospina-Giraldo M."/>
            <person name="Pinzon A."/>
            <person name="Pritchard L."/>
            <person name="Ramsahoye B."/>
            <person name="Ren Q."/>
            <person name="Restrepo S."/>
            <person name="Roy S."/>
            <person name="Sadanandom A."/>
            <person name="Savidor A."/>
            <person name="Schornack S."/>
            <person name="Schwartz D.C."/>
            <person name="Schumann U.D."/>
            <person name="Schwessinger B."/>
            <person name="Seyer L."/>
            <person name="Sharpe T."/>
            <person name="Silvar C."/>
            <person name="Song J."/>
            <person name="Studholme D.J."/>
            <person name="Sykes S."/>
            <person name="Thines M."/>
            <person name="van de Vondervoort P.J."/>
            <person name="Phuntumart V."/>
            <person name="Wawra S."/>
            <person name="Weide R."/>
            <person name="Win J."/>
            <person name="Young C."/>
            <person name="Zhou S."/>
            <person name="Fry W."/>
            <person name="Meyers B.C."/>
            <person name="van West P."/>
            <person name="Ristaino J."/>
            <person name="Govers F."/>
            <person name="Birch P.R."/>
            <person name="Whisson S.C."/>
            <person name="Judelson H.S."/>
            <person name="Nusbaum C."/>
        </authorList>
    </citation>
    <scope>NUCLEOTIDE SEQUENCE [LARGE SCALE GENOMIC DNA]</scope>
    <source>
        <strain evidence="5">T30-4</strain>
    </source>
</reference>
<keyword evidence="1" id="KW-0175">Coiled coil</keyword>
<proteinExistence type="predicted"/>